<comment type="caution">
    <text evidence="2">The sequence shown here is derived from an EMBL/GenBank/DDBJ whole genome shotgun (WGS) entry which is preliminary data.</text>
</comment>
<dbReference type="PANTHER" id="PTHR33570:SF2">
    <property type="entry name" value="CARBOXYMUCONOLACTONE DECARBOXYLASE-LIKE DOMAIN-CONTAINING PROTEIN"/>
    <property type="match status" value="1"/>
</dbReference>
<dbReference type="GO" id="GO:0051920">
    <property type="term" value="F:peroxiredoxin activity"/>
    <property type="evidence" value="ECO:0007669"/>
    <property type="project" value="InterPro"/>
</dbReference>
<accession>A0A6B2QVH9</accession>
<dbReference type="InterPro" id="IPR052512">
    <property type="entry name" value="4CMD/NDH-1_regulator"/>
</dbReference>
<feature type="domain" description="Carboxymuconolactone decarboxylase-like" evidence="1">
    <location>
        <begin position="31"/>
        <end position="113"/>
    </location>
</feature>
<reference evidence="2" key="1">
    <citation type="submission" date="2020-02" db="EMBL/GenBank/DDBJ databases">
        <authorList>
            <person name="Chen W.-M."/>
        </authorList>
    </citation>
    <scope>NUCLEOTIDE SEQUENCE</scope>
    <source>
        <strain evidence="2">NBD-18</strain>
    </source>
</reference>
<evidence type="ECO:0000313" key="2">
    <source>
        <dbReference type="EMBL" id="NDY82082.1"/>
    </source>
</evidence>
<dbReference type="InterPro" id="IPR003779">
    <property type="entry name" value="CMD-like"/>
</dbReference>
<dbReference type="Pfam" id="PF02627">
    <property type="entry name" value="CMD"/>
    <property type="match status" value="1"/>
</dbReference>
<gene>
    <name evidence="2" type="ORF">G3I67_02450</name>
</gene>
<evidence type="ECO:0000259" key="1">
    <source>
        <dbReference type="Pfam" id="PF02627"/>
    </source>
</evidence>
<dbReference type="Gene3D" id="1.20.1290.10">
    <property type="entry name" value="AhpD-like"/>
    <property type="match status" value="1"/>
</dbReference>
<dbReference type="SUPFAM" id="SSF69118">
    <property type="entry name" value="AhpD-like"/>
    <property type="match status" value="1"/>
</dbReference>
<dbReference type="EMBL" id="JAAGRN010000001">
    <property type="protein sequence ID" value="NDY82082.1"/>
    <property type="molecule type" value="Genomic_DNA"/>
</dbReference>
<organism evidence="2">
    <name type="scientific">Sheuella amnicola</name>
    <dbReference type="NCBI Taxonomy" id="2707330"/>
    <lineage>
        <taxon>Bacteria</taxon>
        <taxon>Pseudomonadati</taxon>
        <taxon>Pseudomonadota</taxon>
        <taxon>Betaproteobacteria</taxon>
        <taxon>Burkholderiales</taxon>
        <taxon>Alcaligenaceae</taxon>
        <taxon>Sheuella</taxon>
    </lineage>
</organism>
<dbReference type="AlphaFoldDB" id="A0A6B2QVH9"/>
<proteinExistence type="predicted"/>
<dbReference type="PANTHER" id="PTHR33570">
    <property type="entry name" value="4-CARBOXYMUCONOLACTONE DECARBOXYLASE FAMILY PROTEIN"/>
    <property type="match status" value="1"/>
</dbReference>
<sequence length="120" mass="13235">MGERMRRATLGDAHVDRSLQKAKEDDFFQPIQEAVTALGWGAIWGRPGLDPKSRSLVTISILISLGRTHELAVHINGALNNGWTKSELQEILIHSACYCGWPAALEGFRIAKEVLDQRAG</sequence>
<protein>
    <submittedName>
        <fullName evidence="2">4-carboxymuconolactone decarboxylase</fullName>
    </submittedName>
</protein>
<dbReference type="InterPro" id="IPR029032">
    <property type="entry name" value="AhpD-like"/>
</dbReference>
<name>A0A6B2QVH9_9BURK</name>